<dbReference type="EMBL" id="AGJL01000001">
    <property type="protein sequence ID" value="EHP89675.1"/>
    <property type="molecule type" value="Genomic_DNA"/>
</dbReference>
<organism evidence="1 2">
    <name type="scientific">Methanotorris formicicus Mc-S-70</name>
    <dbReference type="NCBI Taxonomy" id="647171"/>
    <lineage>
        <taxon>Archaea</taxon>
        <taxon>Methanobacteriati</taxon>
        <taxon>Methanobacteriota</taxon>
        <taxon>Methanomada group</taxon>
        <taxon>Methanococci</taxon>
        <taxon>Methanococcales</taxon>
        <taxon>Methanocaldococcaceae</taxon>
        <taxon>Methanotorris</taxon>
    </lineage>
</organism>
<name>H1KW92_9EURY</name>
<dbReference type="STRING" id="647171.MetfoDRAFT_0065"/>
<dbReference type="InterPro" id="IPR007556">
    <property type="entry name" value="DUF483"/>
</dbReference>
<dbReference type="Pfam" id="PF04467">
    <property type="entry name" value="DUF483"/>
    <property type="match status" value="1"/>
</dbReference>
<evidence type="ECO:0000313" key="1">
    <source>
        <dbReference type="EMBL" id="EHP89675.1"/>
    </source>
</evidence>
<protein>
    <recommendedName>
        <fullName evidence="3">DUF483 domain-containing protein</fullName>
    </recommendedName>
</protein>
<evidence type="ECO:0000313" key="2">
    <source>
        <dbReference type="Proteomes" id="UP000003706"/>
    </source>
</evidence>
<dbReference type="OrthoDB" id="65030at2157"/>
<gene>
    <name evidence="1" type="ORF">MetfoDRAFT_0065</name>
</gene>
<dbReference type="PATRIC" id="fig|647171.4.peg.62"/>
<evidence type="ECO:0008006" key="3">
    <source>
        <dbReference type="Google" id="ProtNLM"/>
    </source>
</evidence>
<keyword evidence="2" id="KW-1185">Reference proteome</keyword>
<sequence>MREILNKIMELREKGNNSEFNILGGYIKDMDEEKYNYIIFRLKKQIEIVEKYKPKVRPAIDPMVSMELGIYRRLDDYELGKLLNYPECCIKSFSEDFRIGIDRDHLKEAEEIKEKSNNAYAIILPSGFIPCSLKCEESWKRNLIGIVDEDEYYRILELEKELKEKLPHFHGAYDEYYEKIILKK</sequence>
<dbReference type="RefSeq" id="WP_007043511.1">
    <property type="nucleotide sequence ID" value="NZ_AGJL01000001.1"/>
</dbReference>
<dbReference type="AlphaFoldDB" id="H1KW92"/>
<dbReference type="Proteomes" id="UP000003706">
    <property type="component" value="Unassembled WGS sequence"/>
</dbReference>
<reference evidence="1 2" key="1">
    <citation type="submission" date="2011-09" db="EMBL/GenBank/DDBJ databases">
        <title>The draft genome of Methanotorris formicicus Mc-S-70.</title>
        <authorList>
            <consortium name="US DOE Joint Genome Institute (JGI-PGF)"/>
            <person name="Lucas S."/>
            <person name="Han J."/>
            <person name="Lapidus A."/>
            <person name="Cheng J.-F."/>
            <person name="Goodwin L."/>
            <person name="Pitluck S."/>
            <person name="Peters L."/>
            <person name="Land M.L."/>
            <person name="Hauser L."/>
            <person name="Sieprawska-Lupa M."/>
            <person name="Takai K."/>
            <person name="Miyazaki J."/>
            <person name="Whitman W."/>
            <person name="Woyke T.J."/>
        </authorList>
    </citation>
    <scope>NUCLEOTIDE SEQUENCE [LARGE SCALE GENOMIC DNA]</scope>
    <source>
        <strain evidence="1 2">Mc-S-70</strain>
    </source>
</reference>
<proteinExistence type="predicted"/>
<comment type="caution">
    <text evidence="1">The sequence shown here is derived from an EMBL/GenBank/DDBJ whole genome shotgun (WGS) entry which is preliminary data.</text>
</comment>
<accession>H1KW92</accession>